<dbReference type="SUPFAM" id="SSF51395">
    <property type="entry name" value="FMN-linked oxidoreductases"/>
    <property type="match status" value="1"/>
</dbReference>
<dbReference type="AlphaFoldDB" id="A0A0C9VJR7"/>
<proteinExistence type="predicted"/>
<dbReference type="PANTHER" id="PTHR22893">
    <property type="entry name" value="NADH OXIDOREDUCTASE-RELATED"/>
    <property type="match status" value="1"/>
</dbReference>
<dbReference type="Pfam" id="PF00724">
    <property type="entry name" value="Oxidored_FMN"/>
    <property type="match status" value="1"/>
</dbReference>
<dbReference type="InterPro" id="IPR013785">
    <property type="entry name" value="Aldolase_TIM"/>
</dbReference>
<dbReference type="EMBL" id="KN837134">
    <property type="protein sequence ID" value="KIJ41862.1"/>
    <property type="molecule type" value="Genomic_DNA"/>
</dbReference>
<feature type="non-terminal residue" evidence="2">
    <location>
        <position position="1"/>
    </location>
</feature>
<dbReference type="HOGENOM" id="CLU_012153_0_1_1"/>
<name>A0A0C9VJR7_SPHS4</name>
<protein>
    <recommendedName>
        <fullName evidence="1">NADH:flavin oxidoreductase/NADH oxidase N-terminal domain-containing protein</fullName>
    </recommendedName>
</protein>
<dbReference type="GO" id="GO:0003959">
    <property type="term" value="F:NADPH dehydrogenase activity"/>
    <property type="evidence" value="ECO:0007669"/>
    <property type="project" value="TreeGrafter"/>
</dbReference>
<organism evidence="2 3">
    <name type="scientific">Sphaerobolus stellatus (strain SS14)</name>
    <dbReference type="NCBI Taxonomy" id="990650"/>
    <lineage>
        <taxon>Eukaryota</taxon>
        <taxon>Fungi</taxon>
        <taxon>Dikarya</taxon>
        <taxon>Basidiomycota</taxon>
        <taxon>Agaricomycotina</taxon>
        <taxon>Agaricomycetes</taxon>
        <taxon>Phallomycetidae</taxon>
        <taxon>Geastrales</taxon>
        <taxon>Sphaerobolaceae</taxon>
        <taxon>Sphaerobolus</taxon>
    </lineage>
</organism>
<sequence>TPGTLLISEVIYITKKAAGHSNVPGITDVVHTNNSFISAQLWALGRIATPEVLTFQIPPLEYASASPKPVTNCNATPGALTISKIKEYVQDYAQAVKNSIKAGFNGIEINIANGYLIDQFLQDVSNERMDENGVLEIVDAIVKVVGEDHTVIYLSPWNTFQGAYLLPFHPIFHFRTHP</sequence>
<evidence type="ECO:0000313" key="3">
    <source>
        <dbReference type="Proteomes" id="UP000054279"/>
    </source>
</evidence>
<reference evidence="2 3" key="1">
    <citation type="submission" date="2014-06" db="EMBL/GenBank/DDBJ databases">
        <title>Evolutionary Origins and Diversification of the Mycorrhizal Mutualists.</title>
        <authorList>
            <consortium name="DOE Joint Genome Institute"/>
            <consortium name="Mycorrhizal Genomics Consortium"/>
            <person name="Kohler A."/>
            <person name="Kuo A."/>
            <person name="Nagy L.G."/>
            <person name="Floudas D."/>
            <person name="Copeland A."/>
            <person name="Barry K.W."/>
            <person name="Cichocki N."/>
            <person name="Veneault-Fourrey C."/>
            <person name="LaButti K."/>
            <person name="Lindquist E.A."/>
            <person name="Lipzen A."/>
            <person name="Lundell T."/>
            <person name="Morin E."/>
            <person name="Murat C."/>
            <person name="Riley R."/>
            <person name="Ohm R."/>
            <person name="Sun H."/>
            <person name="Tunlid A."/>
            <person name="Henrissat B."/>
            <person name="Grigoriev I.V."/>
            <person name="Hibbett D.S."/>
            <person name="Martin F."/>
        </authorList>
    </citation>
    <scope>NUCLEOTIDE SEQUENCE [LARGE SCALE GENOMIC DNA]</scope>
    <source>
        <strain evidence="2 3">SS14</strain>
    </source>
</reference>
<dbReference type="GO" id="GO:0010181">
    <property type="term" value="F:FMN binding"/>
    <property type="evidence" value="ECO:0007669"/>
    <property type="project" value="InterPro"/>
</dbReference>
<dbReference type="OrthoDB" id="276546at2759"/>
<dbReference type="InterPro" id="IPR001155">
    <property type="entry name" value="OxRdtase_FMN_N"/>
</dbReference>
<dbReference type="PANTHER" id="PTHR22893:SF91">
    <property type="entry name" value="NADPH DEHYDROGENASE 2-RELATED"/>
    <property type="match status" value="1"/>
</dbReference>
<accession>A0A0C9VJR7</accession>
<dbReference type="Proteomes" id="UP000054279">
    <property type="component" value="Unassembled WGS sequence"/>
</dbReference>
<evidence type="ECO:0000313" key="2">
    <source>
        <dbReference type="EMBL" id="KIJ41862.1"/>
    </source>
</evidence>
<dbReference type="InterPro" id="IPR045247">
    <property type="entry name" value="Oye-like"/>
</dbReference>
<gene>
    <name evidence="2" type="ORF">M422DRAFT_171853</name>
</gene>
<keyword evidence="3" id="KW-1185">Reference proteome</keyword>
<feature type="domain" description="NADH:flavin oxidoreductase/NADH oxidase N-terminal" evidence="1">
    <location>
        <begin position="3"/>
        <end position="160"/>
    </location>
</feature>
<dbReference type="Gene3D" id="3.20.20.70">
    <property type="entry name" value="Aldolase class I"/>
    <property type="match status" value="1"/>
</dbReference>
<evidence type="ECO:0000259" key="1">
    <source>
        <dbReference type="Pfam" id="PF00724"/>
    </source>
</evidence>